<gene>
    <name evidence="1" type="ORF">CMC5_013700</name>
</gene>
<name>A0A0K1E8Q7_CHOCO</name>
<protein>
    <submittedName>
        <fullName evidence="1">Uncharacterized protein</fullName>
    </submittedName>
</protein>
<dbReference type="AlphaFoldDB" id="A0A0K1E8Q7"/>
<reference evidence="1 2" key="1">
    <citation type="submission" date="2015-07" db="EMBL/GenBank/DDBJ databases">
        <title>Genome analysis of myxobacterium Chondromyces crocatus Cm c5 reveals a high potential for natural compound synthesis and the genetic basis for the loss of fruiting body formation.</title>
        <authorList>
            <person name="Zaburannyi N."/>
            <person name="Bunk B."/>
            <person name="Maier J."/>
            <person name="Overmann J."/>
            <person name="Mueller R."/>
        </authorList>
    </citation>
    <scope>NUCLEOTIDE SEQUENCE [LARGE SCALE GENOMIC DNA]</scope>
    <source>
        <strain evidence="1 2">Cm c5</strain>
    </source>
</reference>
<accession>A0A0K1E8Q7</accession>
<dbReference type="KEGG" id="ccro:CMC5_013700"/>
<organism evidence="1 2">
    <name type="scientific">Chondromyces crocatus</name>
    <dbReference type="NCBI Taxonomy" id="52"/>
    <lineage>
        <taxon>Bacteria</taxon>
        <taxon>Pseudomonadati</taxon>
        <taxon>Myxococcota</taxon>
        <taxon>Polyangia</taxon>
        <taxon>Polyangiales</taxon>
        <taxon>Polyangiaceae</taxon>
        <taxon>Chondromyces</taxon>
    </lineage>
</organism>
<dbReference type="Proteomes" id="UP000067626">
    <property type="component" value="Chromosome"/>
</dbReference>
<dbReference type="STRING" id="52.CMC5_013700"/>
<proteinExistence type="predicted"/>
<evidence type="ECO:0000313" key="1">
    <source>
        <dbReference type="EMBL" id="AKT37239.1"/>
    </source>
</evidence>
<dbReference type="EMBL" id="CP012159">
    <property type="protein sequence ID" value="AKT37239.1"/>
    <property type="molecule type" value="Genomic_DNA"/>
</dbReference>
<keyword evidence="2" id="KW-1185">Reference proteome</keyword>
<evidence type="ECO:0000313" key="2">
    <source>
        <dbReference type="Proteomes" id="UP000067626"/>
    </source>
</evidence>
<sequence>MGHQVNFYVTPADVTQLHLRISEIEPMRILHDRSSTARPREVRSLNLVEETQPLLFYFLVRERDLALVATEHVPAQGYWTVDYLRSPVVQFNSCYFDGKILRRGRVYHVDGFYGADDTWVDKSESFRSWAKAVLRTTKKVLQKHGSEYIGEDALAWLERENGKLVT</sequence>